<proteinExistence type="predicted"/>
<evidence type="ECO:0000256" key="4">
    <source>
        <dbReference type="ARBA" id="ARBA00023136"/>
    </source>
</evidence>
<evidence type="ECO:0000313" key="6">
    <source>
        <dbReference type="EMBL" id="VBB39984.1"/>
    </source>
</evidence>
<keyword evidence="4 5" id="KW-0472">Membrane</keyword>
<name>A0A652ZW19_9SPIR</name>
<feature type="transmembrane region" description="Helical" evidence="5">
    <location>
        <begin position="40"/>
        <end position="58"/>
    </location>
</feature>
<evidence type="ECO:0000256" key="5">
    <source>
        <dbReference type="SAM" id="Phobius"/>
    </source>
</evidence>
<accession>A0A652ZW19</accession>
<dbReference type="PANTHER" id="PTHR43847">
    <property type="entry name" value="BLL3993 PROTEIN"/>
    <property type="match status" value="1"/>
</dbReference>
<comment type="subcellular location">
    <subcellularLocation>
        <location evidence="1">Endomembrane system</location>
        <topology evidence="1">Multi-pass membrane protein</topology>
    </subcellularLocation>
</comment>
<sequence length="226" mass="26402">MKQELAGLVKKSIVRLVLGIVLIGIFVFFPAGSFSFWNGWLYLTTILALISYGFIWMYKYDPKLLERRLRSREKESTQVVFIVFSSLLILGIFILPGLDYRYSWSRVPLVVVGIAELLFIISYLLMLRVMKENRYASRVIEVEEAQKVVDTGMYSIVRHPMYMAMSVFYMSTSLVLGSYVGLIPGVLLPFLLTIRIKNEEKVLEKELKGYKEYKEKVKYRMIPYIW</sequence>
<feature type="transmembrane region" description="Helical" evidence="5">
    <location>
        <begin position="104"/>
        <end position="125"/>
    </location>
</feature>
<feature type="transmembrane region" description="Helical" evidence="5">
    <location>
        <begin position="79"/>
        <end position="98"/>
    </location>
</feature>
<dbReference type="InterPro" id="IPR007318">
    <property type="entry name" value="Phopholipid_MeTrfase"/>
</dbReference>
<reference evidence="6" key="1">
    <citation type="submission" date="2018-07" db="EMBL/GenBank/DDBJ databases">
        <authorList>
            <consortium name="Genoscope - CEA"/>
            <person name="William W."/>
        </authorList>
    </citation>
    <scope>NUCLEOTIDE SEQUENCE</scope>
    <source>
        <strain evidence="6">IK1</strain>
    </source>
</reference>
<feature type="transmembrane region" description="Helical" evidence="5">
    <location>
        <begin position="167"/>
        <end position="192"/>
    </location>
</feature>
<protein>
    <recommendedName>
        <fullName evidence="7">Isoprenylcysteine carboxyl methyltransferase</fullName>
    </recommendedName>
</protein>
<dbReference type="EMBL" id="UPXP01000017">
    <property type="protein sequence ID" value="VBB39984.1"/>
    <property type="molecule type" value="Genomic_DNA"/>
</dbReference>
<dbReference type="Gene3D" id="1.20.120.1630">
    <property type="match status" value="1"/>
</dbReference>
<dbReference type="AlphaFoldDB" id="A0A652ZW19"/>
<organism evidence="6">
    <name type="scientific">uncultured Spirochaetota bacterium</name>
    <dbReference type="NCBI Taxonomy" id="460511"/>
    <lineage>
        <taxon>Bacteria</taxon>
        <taxon>Pseudomonadati</taxon>
        <taxon>Spirochaetota</taxon>
        <taxon>environmental samples</taxon>
    </lineage>
</organism>
<gene>
    <name evidence="6" type="ORF">TRIP_E240022</name>
</gene>
<dbReference type="PANTHER" id="PTHR43847:SF1">
    <property type="entry name" value="BLL3993 PROTEIN"/>
    <property type="match status" value="1"/>
</dbReference>
<keyword evidence="3 5" id="KW-1133">Transmembrane helix</keyword>
<evidence type="ECO:0000256" key="2">
    <source>
        <dbReference type="ARBA" id="ARBA00022692"/>
    </source>
</evidence>
<dbReference type="InterPro" id="IPR052527">
    <property type="entry name" value="Metal_cation-efflux_comp"/>
</dbReference>
<evidence type="ECO:0008006" key="7">
    <source>
        <dbReference type="Google" id="ProtNLM"/>
    </source>
</evidence>
<dbReference type="GO" id="GO:0012505">
    <property type="term" value="C:endomembrane system"/>
    <property type="evidence" value="ECO:0007669"/>
    <property type="project" value="UniProtKB-SubCell"/>
</dbReference>
<feature type="transmembrane region" description="Helical" evidence="5">
    <location>
        <begin position="12"/>
        <end position="34"/>
    </location>
</feature>
<evidence type="ECO:0000256" key="1">
    <source>
        <dbReference type="ARBA" id="ARBA00004127"/>
    </source>
</evidence>
<keyword evidence="2 5" id="KW-0812">Transmembrane</keyword>
<dbReference type="Pfam" id="PF04191">
    <property type="entry name" value="PEMT"/>
    <property type="match status" value="1"/>
</dbReference>
<evidence type="ECO:0000256" key="3">
    <source>
        <dbReference type="ARBA" id="ARBA00022989"/>
    </source>
</evidence>